<evidence type="ECO:0000256" key="1">
    <source>
        <dbReference type="SAM" id="MobiDB-lite"/>
    </source>
</evidence>
<dbReference type="EMBL" id="AMQN01019495">
    <property type="status" value="NOT_ANNOTATED_CDS"/>
    <property type="molecule type" value="Genomic_DNA"/>
</dbReference>
<evidence type="ECO:0000313" key="3">
    <source>
        <dbReference type="EnsemblMetazoa" id="CapteP195219"/>
    </source>
</evidence>
<sequence>MTVEVMKTKHPEEPRDLDLPPPPYNLQYDFNSTDIWNVIESFPNGSVQSTSNDPIYFFGARLMAITKPNGDLRPIAAGCTLRRTTGKILLQPVINNLTTRLTPIQVEVGTKMGCETAVHAVRDCIHSEHDNDKIVLKNAFNTLRRDCLLKATRDHLPDLHTYVWQNYAAASTLSFDDYQIASQTGIQQRDSLGPALFANTIHQAMDNQGDIDLNV</sequence>
<reference evidence="4" key="1">
    <citation type="submission" date="2012-12" db="EMBL/GenBank/DDBJ databases">
        <authorList>
            <person name="Hellsten U."/>
            <person name="Grimwood J."/>
            <person name="Chapman J.A."/>
            <person name="Shapiro H."/>
            <person name="Aerts A."/>
            <person name="Otillar R.P."/>
            <person name="Terry A.Y."/>
            <person name="Boore J.L."/>
            <person name="Simakov O."/>
            <person name="Marletaz F."/>
            <person name="Cho S.-J."/>
            <person name="Edsinger-Gonzales E."/>
            <person name="Havlak P."/>
            <person name="Kuo D.-H."/>
            <person name="Larsson T."/>
            <person name="Lv J."/>
            <person name="Arendt D."/>
            <person name="Savage R."/>
            <person name="Osoegawa K."/>
            <person name="de Jong P."/>
            <person name="Lindberg D.R."/>
            <person name="Seaver E.C."/>
            <person name="Weisblat D.A."/>
            <person name="Putnam N.H."/>
            <person name="Grigoriev I.V."/>
            <person name="Rokhsar D.S."/>
        </authorList>
    </citation>
    <scope>NUCLEOTIDE SEQUENCE</scope>
    <source>
        <strain evidence="4">I ESC-2004</strain>
    </source>
</reference>
<dbReference type="EMBL" id="KB295848">
    <property type="protein sequence ID" value="ELU12540.1"/>
    <property type="molecule type" value="Genomic_DNA"/>
</dbReference>
<gene>
    <name evidence="2" type="ORF">CAPTEDRAFT_195219</name>
</gene>
<reference evidence="2 4" key="2">
    <citation type="journal article" date="2013" name="Nature">
        <title>Insights into bilaterian evolution from three spiralian genomes.</title>
        <authorList>
            <person name="Simakov O."/>
            <person name="Marletaz F."/>
            <person name="Cho S.J."/>
            <person name="Edsinger-Gonzales E."/>
            <person name="Havlak P."/>
            <person name="Hellsten U."/>
            <person name="Kuo D.H."/>
            <person name="Larsson T."/>
            <person name="Lv J."/>
            <person name="Arendt D."/>
            <person name="Savage R."/>
            <person name="Osoegawa K."/>
            <person name="de Jong P."/>
            <person name="Grimwood J."/>
            <person name="Chapman J.A."/>
            <person name="Shapiro H."/>
            <person name="Aerts A."/>
            <person name="Otillar R.P."/>
            <person name="Terry A.Y."/>
            <person name="Boore J.L."/>
            <person name="Grigoriev I.V."/>
            <person name="Lindberg D.R."/>
            <person name="Seaver E.C."/>
            <person name="Weisblat D.A."/>
            <person name="Putnam N.H."/>
            <person name="Rokhsar D.S."/>
        </authorList>
    </citation>
    <scope>NUCLEOTIDE SEQUENCE</scope>
    <source>
        <strain evidence="2 4">I ESC-2004</strain>
    </source>
</reference>
<organism evidence="2">
    <name type="scientific">Capitella teleta</name>
    <name type="common">Polychaete worm</name>
    <dbReference type="NCBI Taxonomy" id="283909"/>
    <lineage>
        <taxon>Eukaryota</taxon>
        <taxon>Metazoa</taxon>
        <taxon>Spiralia</taxon>
        <taxon>Lophotrochozoa</taxon>
        <taxon>Annelida</taxon>
        <taxon>Polychaeta</taxon>
        <taxon>Sedentaria</taxon>
        <taxon>Scolecida</taxon>
        <taxon>Capitellidae</taxon>
        <taxon>Capitella</taxon>
    </lineage>
</organism>
<protein>
    <recommendedName>
        <fullName evidence="5">Reverse transcriptase domain-containing protein</fullName>
    </recommendedName>
</protein>
<dbReference type="HOGENOM" id="CLU_1284365_0_0_1"/>
<feature type="region of interest" description="Disordered" evidence="1">
    <location>
        <begin position="1"/>
        <end position="22"/>
    </location>
</feature>
<evidence type="ECO:0000313" key="2">
    <source>
        <dbReference type="EMBL" id="ELU12540.1"/>
    </source>
</evidence>
<evidence type="ECO:0008006" key="5">
    <source>
        <dbReference type="Google" id="ProtNLM"/>
    </source>
</evidence>
<dbReference type="AlphaFoldDB" id="R7V9X5"/>
<dbReference type="OrthoDB" id="7485566at2759"/>
<proteinExistence type="predicted"/>
<keyword evidence="4" id="KW-1185">Reference proteome</keyword>
<accession>R7V9X5</accession>
<dbReference type="Proteomes" id="UP000014760">
    <property type="component" value="Unassembled WGS sequence"/>
</dbReference>
<evidence type="ECO:0000313" key="4">
    <source>
        <dbReference type="Proteomes" id="UP000014760"/>
    </source>
</evidence>
<reference evidence="3" key="3">
    <citation type="submission" date="2015-06" db="UniProtKB">
        <authorList>
            <consortium name="EnsemblMetazoa"/>
        </authorList>
    </citation>
    <scope>IDENTIFICATION</scope>
</reference>
<name>R7V9X5_CAPTE</name>
<dbReference type="EnsemblMetazoa" id="CapteT195219">
    <property type="protein sequence ID" value="CapteP195219"/>
    <property type="gene ID" value="CapteG195219"/>
</dbReference>
<feature type="compositionally biased region" description="Basic and acidic residues" evidence="1">
    <location>
        <begin position="1"/>
        <end position="18"/>
    </location>
</feature>